<keyword evidence="3" id="KW-0964">Secreted</keyword>
<dbReference type="InterPro" id="IPR036595">
    <property type="entry name" value="A-macroglobulin_rcpt-bd_sf"/>
</dbReference>
<dbReference type="Pfam" id="PF17790">
    <property type="entry name" value="MG1"/>
    <property type="match status" value="1"/>
</dbReference>
<dbReference type="FunFam" id="2.60.40.1930:FF:000001">
    <property type="entry name" value="CD109 isoform 3"/>
    <property type="match status" value="1"/>
</dbReference>
<sequence length="1680" mass="188647">MLLSLLLWGMLLCQLCDGEASHDKLRRRTKWSHRVPRLEPVKGLSPSFSILAPSKIRLGTKQNILLEGHSLSRATKVTLVIYDYPASQTVLHENSVTLSPDNNYSVLKAIEIDPERLLPDGKKKYVKLVAEFIGYHQAENVIPVSFRSGHIFIQTDKPIYNPGDAVRFRAFVSDMDFRASERTLSVEIQNPDGIAIHRIERVKAIDGVLPDIFTLSAGVKEGKWKVVAKFEHGKENVFSREFEVKKYVLPAFNVTLTPSTPHVSLDQEALEVKITARYLYEEPVQGVAYVMFGIEINGEKKRLTTMKQINDLNGGSVSLSVMEIKRAYPDTNSLLGASVYVKASVLTTTGSDLVEAEKSGIKIVKSPYVLSFKNTQRYFKPGLPLGITIIVSKHDGSPAPNVPIKVNLLDNIIALHNGIINAHINFPENHGSGSATATKKLKVETMDPSLKPEQQATEEVNLEPYATFSSSSNYLHISAVANRVMVGNSINIIAHIKSHSPTQRNLVEQLTYAVLNKGKIIRTERVSVKDKEITNIPLHVTSEMLPAFRIVAYYILSWEHKAEVVSDSLYVDVEDRCVGSLSIGTDTRSSLSPGSMFKLQVKGDPGAKVSLVAVDNAVFLLSKSRLTQKKASSYVWEVVDQTDLGCSAGGGSDFLGVFSDAGLMFHSSTGGSTVSSKDCSSRSRRQRRSAAKHNLRVQLEKVYRDELQQRCCVDGMREIPMPYSCSRRLLYITEGWRCMQAFLRCCSEYRGEDPGVFTRPPPTMPPEDIQPILHYSRILFEENIKLYSMPVALGESGFSGRMEAPLVTVEEEEEIDESEYYDDTDGIEEINVRKNFQESWLWTDVRLPLEAKSDRLAVFEENKVLPDSITQWGFFAISSSPQTGFCVAEPYYVQSSKPFFIDLRLPHSVSRNEHVEIKAVVHNNKNETLKVMVILEKTQDMCSVAFTGQHKQQITVEKFSSKLVSYTIIPLTTGELPLQVIAIAAGFKGEDAVRKNLRVVYEGVQTVQVRSFVLDPSAKGGRDGKQYIVVDKVELESVVPNSEPETVVNIRGNLMADSIDNSINDDSLASLIRMPGGCVEQNLARMTFPLITTHYLDRSGDWDTVGIDRREEAIKYIQKGYENQLNYRKSDDSYPPYAKEGSSTWITAFVLKVFSMARPFIAISDERLCGPLLYLLKNKQRSDGSFQEDNPVYDTSMTGGMQGPESRMSLTAFVLIALTEAQSTSSCTNHEVNIQEKTRLAAGYLQEHFSRLSRPYTAAIACYALALSSNSCNKDMLLKHAQLDRLHWEDKDNFFFSLEATGYALLALVKGGHMNEAAMAFQWLNEHRGIGGSYGSTQSTMVVLQALAEYQVKIQTPSDHNLEVELSVSGRSDLRWVFQPKVAYVARSSRVPLDFQRFAVAAAGNGKGILEVVTVYHQLPDVFENRTCKGFQLDVSIAQTNEKLSPDVEKSYRLNINVRALEESQLQNSVDRYISHFKVVDNLSDRASLIIHLFRVSNSQTDMISFRLNQKFKVSLLQPSMVTVYQYYNKDKRCSRFYSPPEDKKQLDQICHDDVCRCSHVKLHSISRSHYDQYEMEIVQIIKEGTEEHLSEQERRMFLAHASCRSELGLKEGQEYLLIGPVSDTWNTGSSSNKHAYTLGKNTWVERWPSKSECGTTPLQHKCQELKEFTEKLSQQGCLV</sequence>
<name>A0A553R6N4_9TELE</name>
<dbReference type="InterPro" id="IPR008930">
    <property type="entry name" value="Terpenoid_cyclase/PrenylTrfase"/>
</dbReference>
<dbReference type="InterPro" id="IPR018933">
    <property type="entry name" value="Netrin_module_non-TIMP"/>
</dbReference>
<keyword evidence="4" id="KW-0646">Protease inhibitor</keyword>
<dbReference type="Gene3D" id="2.60.40.1930">
    <property type="match status" value="3"/>
</dbReference>
<dbReference type="SMART" id="SM01360">
    <property type="entry name" value="A2M"/>
    <property type="match status" value="1"/>
</dbReference>
<evidence type="ECO:0000313" key="14">
    <source>
        <dbReference type="Proteomes" id="UP000316079"/>
    </source>
</evidence>
<evidence type="ECO:0000256" key="4">
    <source>
        <dbReference type="ARBA" id="ARBA00022690"/>
    </source>
</evidence>
<dbReference type="SUPFAM" id="SSF49410">
    <property type="entry name" value="Alpha-macroglobulin receptor domain"/>
    <property type="match status" value="1"/>
</dbReference>
<dbReference type="Gene3D" id="1.20.91.20">
    <property type="entry name" value="Anaphylotoxins (complement system)"/>
    <property type="match status" value="1"/>
</dbReference>
<evidence type="ECO:0000256" key="3">
    <source>
        <dbReference type="ARBA" id="ARBA00022525"/>
    </source>
</evidence>
<dbReference type="SMART" id="SM01359">
    <property type="entry name" value="A2M_N_2"/>
    <property type="match status" value="1"/>
</dbReference>
<dbReference type="STRING" id="623744.A0A553R6N4"/>
<comment type="subcellular location">
    <subcellularLocation>
        <location evidence="1">Secreted</location>
    </subcellularLocation>
</comment>
<dbReference type="Pfam" id="PF00207">
    <property type="entry name" value="A2M"/>
    <property type="match status" value="1"/>
</dbReference>
<dbReference type="PROSITE" id="PS01178">
    <property type="entry name" value="ANAPHYLATOXIN_2"/>
    <property type="match status" value="1"/>
</dbReference>
<comment type="similarity">
    <text evidence="2">Belongs to the protease inhibitor I39 (alpha-2-macroglobulin) family.</text>
</comment>
<evidence type="ECO:0000259" key="12">
    <source>
        <dbReference type="PROSITE" id="PS50189"/>
    </source>
</evidence>
<comment type="caution">
    <text evidence="13">The sequence shown here is derived from an EMBL/GenBank/DDBJ whole genome shotgun (WGS) entry which is preliminary data.</text>
</comment>
<dbReference type="SUPFAM" id="SSF47686">
    <property type="entry name" value="Anaphylotoxins (complement system)"/>
    <property type="match status" value="1"/>
</dbReference>
<evidence type="ECO:0000256" key="1">
    <source>
        <dbReference type="ARBA" id="ARBA00004613"/>
    </source>
</evidence>
<dbReference type="InterPro" id="IPR002890">
    <property type="entry name" value="MG2"/>
</dbReference>
<dbReference type="Pfam" id="PF17789">
    <property type="entry name" value="MG4"/>
    <property type="match status" value="1"/>
</dbReference>
<dbReference type="EMBL" id="SRMA01025208">
    <property type="protein sequence ID" value="TRY97834.1"/>
    <property type="molecule type" value="Genomic_DNA"/>
</dbReference>
<keyword evidence="7" id="KW-1015">Disulfide bond</keyword>
<dbReference type="SMART" id="SM01361">
    <property type="entry name" value="A2M_recep"/>
    <property type="match status" value="1"/>
</dbReference>
<feature type="domain" description="Anaphylatoxin-like" evidence="11">
    <location>
        <begin position="711"/>
        <end position="746"/>
    </location>
</feature>
<dbReference type="InterPro" id="IPR011625">
    <property type="entry name" value="A2M_N_BRD"/>
</dbReference>
<dbReference type="PROSITE" id="PS50189">
    <property type="entry name" value="NTR"/>
    <property type="match status" value="1"/>
</dbReference>
<dbReference type="InterPro" id="IPR013783">
    <property type="entry name" value="Ig-like_fold"/>
</dbReference>
<organism evidence="13 14">
    <name type="scientific">Danionella cerebrum</name>
    <dbReference type="NCBI Taxonomy" id="2873325"/>
    <lineage>
        <taxon>Eukaryota</taxon>
        <taxon>Metazoa</taxon>
        <taxon>Chordata</taxon>
        <taxon>Craniata</taxon>
        <taxon>Vertebrata</taxon>
        <taxon>Euteleostomi</taxon>
        <taxon>Actinopterygii</taxon>
        <taxon>Neopterygii</taxon>
        <taxon>Teleostei</taxon>
        <taxon>Ostariophysi</taxon>
        <taxon>Cypriniformes</taxon>
        <taxon>Danionidae</taxon>
        <taxon>Danioninae</taxon>
        <taxon>Danionella</taxon>
    </lineage>
</organism>
<proteinExistence type="inferred from homology"/>
<dbReference type="Pfam" id="PF01821">
    <property type="entry name" value="ANATO"/>
    <property type="match status" value="1"/>
</dbReference>
<feature type="signal peptide" evidence="10">
    <location>
        <begin position="1"/>
        <end position="18"/>
    </location>
</feature>
<dbReference type="Gene3D" id="2.60.40.690">
    <property type="entry name" value="Alpha-macroglobulin, receptor-binding domain"/>
    <property type="match status" value="2"/>
</dbReference>
<protein>
    <recommendedName>
        <fullName evidence="15">Anaphylatoxin-like domain-containing protein</fullName>
    </recommendedName>
</protein>
<evidence type="ECO:0000256" key="6">
    <source>
        <dbReference type="ARBA" id="ARBA00022900"/>
    </source>
</evidence>
<evidence type="ECO:0000259" key="11">
    <source>
        <dbReference type="PROSITE" id="PS01178"/>
    </source>
</evidence>
<dbReference type="PROSITE" id="PS01177">
    <property type="entry name" value="ANAPHYLATOXIN_1"/>
    <property type="match status" value="1"/>
</dbReference>
<dbReference type="InterPro" id="IPR018081">
    <property type="entry name" value="Anaphylatoxin_comp_syst"/>
</dbReference>
<dbReference type="SMART" id="SM00643">
    <property type="entry name" value="C345C"/>
    <property type="match status" value="1"/>
</dbReference>
<dbReference type="InterPro" id="IPR001134">
    <property type="entry name" value="Netrin_domain"/>
</dbReference>
<dbReference type="InterPro" id="IPR011626">
    <property type="entry name" value="Alpha-macroglobulin_TED"/>
</dbReference>
<keyword evidence="6" id="KW-0722">Serine protease inhibitor</keyword>
<dbReference type="Gene3D" id="6.20.50.160">
    <property type="match status" value="1"/>
</dbReference>
<evidence type="ECO:0000256" key="2">
    <source>
        <dbReference type="ARBA" id="ARBA00010952"/>
    </source>
</evidence>
<dbReference type="Pfam" id="PF17791">
    <property type="entry name" value="MG3"/>
    <property type="match status" value="1"/>
</dbReference>
<dbReference type="Gene3D" id="2.60.40.10">
    <property type="entry name" value="Immunoglobulins"/>
    <property type="match status" value="2"/>
</dbReference>
<dbReference type="CDD" id="cd00017">
    <property type="entry name" value="ANATO"/>
    <property type="match status" value="1"/>
</dbReference>
<dbReference type="FunFam" id="2.60.40.10:FF:000155">
    <property type="entry name" value="complement C3 isoform X1"/>
    <property type="match status" value="1"/>
</dbReference>
<dbReference type="InterPro" id="IPR041555">
    <property type="entry name" value="MG3"/>
</dbReference>
<dbReference type="OrthoDB" id="6359008at2759"/>
<dbReference type="PANTHER" id="PTHR11412:SF167">
    <property type="entry name" value="COMPLEMENT COMPONENT C3B, TANDEM DUPLICATE 1 ISOFORM X1-RELATED"/>
    <property type="match status" value="1"/>
</dbReference>
<dbReference type="Gene3D" id="2.20.130.20">
    <property type="match status" value="1"/>
</dbReference>
<evidence type="ECO:0000256" key="5">
    <source>
        <dbReference type="ARBA" id="ARBA00022729"/>
    </source>
</evidence>
<keyword evidence="14" id="KW-1185">Reference proteome</keyword>
<evidence type="ECO:0000313" key="13">
    <source>
        <dbReference type="EMBL" id="TRY97834.1"/>
    </source>
</evidence>
<feature type="chain" id="PRO_5022188830" description="Anaphylatoxin-like domain-containing protein" evidence="10">
    <location>
        <begin position="19"/>
        <end position="1680"/>
    </location>
</feature>
<dbReference type="InterPro" id="IPR050473">
    <property type="entry name" value="A2M/Complement_sys"/>
</dbReference>
<gene>
    <name evidence="13" type="ORF">DNTS_014966</name>
</gene>
<dbReference type="SMART" id="SM00104">
    <property type="entry name" value="ANATO"/>
    <property type="match status" value="1"/>
</dbReference>
<dbReference type="PANTHER" id="PTHR11412">
    <property type="entry name" value="MACROGLOBULIN / COMPLEMENT"/>
    <property type="match status" value="1"/>
</dbReference>
<dbReference type="SUPFAM" id="SSF50242">
    <property type="entry name" value="TIMP-like"/>
    <property type="match status" value="1"/>
</dbReference>
<keyword evidence="5 10" id="KW-0732">Signal</keyword>
<dbReference type="SUPFAM" id="SSF48239">
    <property type="entry name" value="Terpenoid cyclases/Protein prenyltransferases"/>
    <property type="match status" value="1"/>
</dbReference>
<dbReference type="InterPro" id="IPR001599">
    <property type="entry name" value="Macroglobln_a2"/>
</dbReference>
<reference evidence="13 14" key="1">
    <citation type="journal article" date="2019" name="Sci. Data">
        <title>Hybrid genome assembly and annotation of Danionella translucida.</title>
        <authorList>
            <person name="Kadobianskyi M."/>
            <person name="Schulze L."/>
            <person name="Schuelke M."/>
            <person name="Judkewitz B."/>
        </authorList>
    </citation>
    <scope>NUCLEOTIDE SEQUENCE [LARGE SCALE GENOMIC DNA]</scope>
    <source>
        <strain evidence="13 14">Bolton</strain>
    </source>
</reference>
<dbReference type="InterPro" id="IPR047565">
    <property type="entry name" value="Alpha-macroglob_thiol-ester_cl"/>
</dbReference>
<feature type="compositionally biased region" description="Basic residues" evidence="9">
    <location>
        <begin position="682"/>
        <end position="691"/>
    </location>
</feature>
<dbReference type="Pfam" id="PF07677">
    <property type="entry name" value="A2M_recep"/>
    <property type="match status" value="1"/>
</dbReference>
<feature type="domain" description="NTR" evidence="12">
    <location>
        <begin position="1534"/>
        <end position="1678"/>
    </location>
</feature>
<dbReference type="Gene3D" id="2.60.120.1540">
    <property type="match status" value="1"/>
</dbReference>
<dbReference type="SMART" id="SM01419">
    <property type="entry name" value="Thiol-ester_cl"/>
    <property type="match status" value="1"/>
</dbReference>
<feature type="region of interest" description="Disordered" evidence="9">
    <location>
        <begin position="668"/>
        <end position="691"/>
    </location>
</feature>
<dbReference type="InterPro" id="IPR041425">
    <property type="entry name" value="C3/4/5_MG1"/>
</dbReference>
<dbReference type="Gene3D" id="2.40.50.120">
    <property type="match status" value="1"/>
</dbReference>
<dbReference type="Pfam" id="PF01759">
    <property type="entry name" value="NTR"/>
    <property type="match status" value="1"/>
</dbReference>
<dbReference type="CDD" id="cd02896">
    <property type="entry name" value="complement_C3_C4_C5"/>
    <property type="match status" value="1"/>
</dbReference>
<keyword evidence="8" id="KW-0325">Glycoprotein</keyword>
<evidence type="ECO:0000256" key="9">
    <source>
        <dbReference type="SAM" id="MobiDB-lite"/>
    </source>
</evidence>
<dbReference type="Pfam" id="PF01835">
    <property type="entry name" value="MG2"/>
    <property type="match status" value="1"/>
</dbReference>
<dbReference type="Gene3D" id="1.50.10.20">
    <property type="match status" value="1"/>
</dbReference>
<dbReference type="GO" id="GO:0004867">
    <property type="term" value="F:serine-type endopeptidase inhibitor activity"/>
    <property type="evidence" value="ECO:0007669"/>
    <property type="project" value="UniProtKB-KW"/>
</dbReference>
<evidence type="ECO:0008006" key="15">
    <source>
        <dbReference type="Google" id="ProtNLM"/>
    </source>
</evidence>
<dbReference type="Pfam" id="PF07703">
    <property type="entry name" value="A2M_BRD"/>
    <property type="match status" value="1"/>
</dbReference>
<dbReference type="Proteomes" id="UP000316079">
    <property type="component" value="Unassembled WGS sequence"/>
</dbReference>
<accession>A0A553R6N4</accession>
<dbReference type="Pfam" id="PF07678">
    <property type="entry name" value="TED_complement"/>
    <property type="match status" value="1"/>
</dbReference>
<evidence type="ECO:0000256" key="8">
    <source>
        <dbReference type="ARBA" id="ARBA00023180"/>
    </source>
</evidence>
<dbReference type="InterPro" id="IPR008993">
    <property type="entry name" value="TIMP-like_OB-fold"/>
</dbReference>
<dbReference type="GO" id="GO:0005615">
    <property type="term" value="C:extracellular space"/>
    <property type="evidence" value="ECO:0007669"/>
    <property type="project" value="InterPro"/>
</dbReference>
<dbReference type="InterPro" id="IPR000020">
    <property type="entry name" value="Anaphylatoxin/fibulin"/>
</dbReference>
<dbReference type="Gene3D" id="2.60.40.1940">
    <property type="match status" value="1"/>
</dbReference>
<evidence type="ECO:0000256" key="7">
    <source>
        <dbReference type="ARBA" id="ARBA00023157"/>
    </source>
</evidence>
<evidence type="ECO:0000256" key="10">
    <source>
        <dbReference type="SAM" id="SignalP"/>
    </source>
</evidence>
<dbReference type="InterPro" id="IPR040839">
    <property type="entry name" value="MG4"/>
</dbReference>
<dbReference type="InterPro" id="IPR009048">
    <property type="entry name" value="A-macroglobulin_rcpt-bd"/>
</dbReference>